<gene>
    <name evidence="1" type="ORF">TorRG33x02_105180</name>
</gene>
<dbReference type="InParanoid" id="A0A2P5F7P8"/>
<reference evidence="2" key="1">
    <citation type="submission" date="2016-06" db="EMBL/GenBank/DDBJ databases">
        <title>Parallel loss of symbiosis genes in relatives of nitrogen-fixing non-legume Parasponia.</title>
        <authorList>
            <person name="Van Velzen R."/>
            <person name="Holmer R."/>
            <person name="Bu F."/>
            <person name="Rutten L."/>
            <person name="Van Zeijl A."/>
            <person name="Liu W."/>
            <person name="Santuari L."/>
            <person name="Cao Q."/>
            <person name="Sharma T."/>
            <person name="Shen D."/>
            <person name="Roswanjaya Y."/>
            <person name="Wardhani T."/>
            <person name="Kalhor M.S."/>
            <person name="Jansen J."/>
            <person name="Van den Hoogen J."/>
            <person name="Gungor B."/>
            <person name="Hartog M."/>
            <person name="Hontelez J."/>
            <person name="Verver J."/>
            <person name="Yang W.-C."/>
            <person name="Schijlen E."/>
            <person name="Repin R."/>
            <person name="Schilthuizen M."/>
            <person name="Schranz E."/>
            <person name="Heidstra R."/>
            <person name="Miyata K."/>
            <person name="Fedorova E."/>
            <person name="Kohlen W."/>
            <person name="Bisseling T."/>
            <person name="Smit S."/>
            <person name="Geurts R."/>
        </authorList>
    </citation>
    <scope>NUCLEOTIDE SEQUENCE [LARGE SCALE GENOMIC DNA]</scope>
    <source>
        <strain evidence="2">cv. RG33-2</strain>
    </source>
</reference>
<comment type="caution">
    <text evidence="1">The sequence shown here is derived from an EMBL/GenBank/DDBJ whole genome shotgun (WGS) entry which is preliminary data.</text>
</comment>
<keyword evidence="2" id="KW-1185">Reference proteome</keyword>
<dbReference type="AlphaFoldDB" id="A0A2P5F7P8"/>
<name>A0A2P5F7P8_TREOI</name>
<proteinExistence type="predicted"/>
<accession>A0A2P5F7P8</accession>
<organism evidence="1 2">
    <name type="scientific">Trema orientale</name>
    <name type="common">Charcoal tree</name>
    <name type="synonym">Celtis orientalis</name>
    <dbReference type="NCBI Taxonomy" id="63057"/>
    <lineage>
        <taxon>Eukaryota</taxon>
        <taxon>Viridiplantae</taxon>
        <taxon>Streptophyta</taxon>
        <taxon>Embryophyta</taxon>
        <taxon>Tracheophyta</taxon>
        <taxon>Spermatophyta</taxon>
        <taxon>Magnoliopsida</taxon>
        <taxon>eudicotyledons</taxon>
        <taxon>Gunneridae</taxon>
        <taxon>Pentapetalae</taxon>
        <taxon>rosids</taxon>
        <taxon>fabids</taxon>
        <taxon>Rosales</taxon>
        <taxon>Cannabaceae</taxon>
        <taxon>Trema</taxon>
    </lineage>
</organism>
<dbReference type="Proteomes" id="UP000237000">
    <property type="component" value="Unassembled WGS sequence"/>
</dbReference>
<protein>
    <submittedName>
        <fullName evidence="1">Uncharacterized protein</fullName>
    </submittedName>
</protein>
<sequence>MASTAELLSVTEEGAWVAMAEVKLKPNFSGDGHEEDDEIWIIGIREELEAVFYGLGLISEMVIFRDFEFSFSILKVFGKDRVGMVSVVRFRMKSAKATKLVAIKLLRERTEGSMPWYCPEQEKQVSTEVVSKFVNSVYPGFTGVGEGGADGESFSNNGFLATGMK</sequence>
<evidence type="ECO:0000313" key="2">
    <source>
        <dbReference type="Proteomes" id="UP000237000"/>
    </source>
</evidence>
<dbReference type="EMBL" id="JXTC01000056">
    <property type="protein sequence ID" value="PON93815.1"/>
    <property type="molecule type" value="Genomic_DNA"/>
</dbReference>
<evidence type="ECO:0000313" key="1">
    <source>
        <dbReference type="EMBL" id="PON93815.1"/>
    </source>
</evidence>